<dbReference type="Proteomes" id="UP001139344">
    <property type="component" value="Unassembled WGS sequence"/>
</dbReference>
<keyword evidence="4" id="KW-1185">Reference proteome</keyword>
<feature type="transmembrane region" description="Helical" evidence="1">
    <location>
        <begin position="45"/>
        <end position="65"/>
    </location>
</feature>
<accession>A0A9X2A7H2</accession>
<protein>
    <submittedName>
        <fullName evidence="3">Histidine kinase</fullName>
    </submittedName>
</protein>
<dbReference type="SUPFAM" id="SSF55874">
    <property type="entry name" value="ATPase domain of HSP90 chaperone/DNA topoisomerase II/histidine kinase"/>
    <property type="match status" value="1"/>
</dbReference>
<dbReference type="InterPro" id="IPR010559">
    <property type="entry name" value="Sig_transdc_His_kin_internal"/>
</dbReference>
<dbReference type="InterPro" id="IPR036890">
    <property type="entry name" value="HATPase_C_sf"/>
</dbReference>
<feature type="transmembrane region" description="Helical" evidence="1">
    <location>
        <begin position="14"/>
        <end position="33"/>
    </location>
</feature>
<dbReference type="PANTHER" id="PTHR34220:SF7">
    <property type="entry name" value="SENSOR HISTIDINE KINASE YPDA"/>
    <property type="match status" value="1"/>
</dbReference>
<proteinExistence type="predicted"/>
<keyword evidence="3" id="KW-0808">Transferase</keyword>
<comment type="caution">
    <text evidence="3">The sequence shown here is derived from an EMBL/GenBank/DDBJ whole genome shotgun (WGS) entry which is preliminary data.</text>
</comment>
<keyword evidence="3" id="KW-0418">Kinase</keyword>
<dbReference type="AlphaFoldDB" id="A0A9X2A7H2"/>
<evidence type="ECO:0000313" key="3">
    <source>
        <dbReference type="EMBL" id="MCG9973080.1"/>
    </source>
</evidence>
<organism evidence="3 4">
    <name type="scientific">Christiangramia crocea</name>
    <dbReference type="NCBI Taxonomy" id="2904124"/>
    <lineage>
        <taxon>Bacteria</taxon>
        <taxon>Pseudomonadati</taxon>
        <taxon>Bacteroidota</taxon>
        <taxon>Flavobacteriia</taxon>
        <taxon>Flavobacteriales</taxon>
        <taxon>Flavobacteriaceae</taxon>
        <taxon>Christiangramia</taxon>
    </lineage>
</organism>
<reference evidence="3" key="1">
    <citation type="submission" date="2021-12" db="EMBL/GenBank/DDBJ databases">
        <title>Description of Gramella crocea sp. nov., a new bacterium isolated from activated sludge.</title>
        <authorList>
            <person name="Zhang X."/>
        </authorList>
    </citation>
    <scope>NUCLEOTIDE SEQUENCE</scope>
    <source>
        <strain evidence="3">YB25</strain>
    </source>
</reference>
<feature type="transmembrane region" description="Helical" evidence="1">
    <location>
        <begin position="77"/>
        <end position="106"/>
    </location>
</feature>
<dbReference type="InterPro" id="IPR050640">
    <property type="entry name" value="Bact_2-comp_sensor_kinase"/>
</dbReference>
<dbReference type="PANTHER" id="PTHR34220">
    <property type="entry name" value="SENSOR HISTIDINE KINASE YPDA"/>
    <property type="match status" value="1"/>
</dbReference>
<keyword evidence="1" id="KW-1133">Transmembrane helix</keyword>
<dbReference type="GO" id="GO:0000155">
    <property type="term" value="F:phosphorelay sensor kinase activity"/>
    <property type="evidence" value="ECO:0007669"/>
    <property type="project" value="InterPro"/>
</dbReference>
<sequence length="358" mass="41638">MKIAGAFLELGKRILLHSLFWLVVLLFFTFFFGFEGASFKTIITFSAFFLPVTIGTTYVFIYKLIPDYLIPKKYLPFTLYTLAAFLISASYITISAFYGIFLTIGYGYQENFPLTKSLIYILISVYLVVAIASAFSLLKYNYSASAKNEELKNRILEAQLKLKDQELQYLKMQIHPHFLFNTLNTIYGLSLSNHIQTSEMILQLSELLDYILYQTKKPLVKLEDEINHIKNYIDLEKKRFRDTLKIDFECDPIPPDMEIAPMLLLPFVENSFKHGRDSRGELQIHIKLKIHYGNLEFEISNSKFSEIEEGSDGIGLQNIKRRLDILYPENHELKIRNSEYSFKVYLKLSILKEPVNVT</sequence>
<dbReference type="RefSeq" id="WP_240100443.1">
    <property type="nucleotide sequence ID" value="NZ_JAJSON010000027.1"/>
</dbReference>
<dbReference type="GO" id="GO:0016020">
    <property type="term" value="C:membrane"/>
    <property type="evidence" value="ECO:0007669"/>
    <property type="project" value="InterPro"/>
</dbReference>
<evidence type="ECO:0000256" key="1">
    <source>
        <dbReference type="SAM" id="Phobius"/>
    </source>
</evidence>
<evidence type="ECO:0000259" key="2">
    <source>
        <dbReference type="Pfam" id="PF06580"/>
    </source>
</evidence>
<name>A0A9X2A7H2_9FLAO</name>
<dbReference type="Gene3D" id="3.30.565.10">
    <property type="entry name" value="Histidine kinase-like ATPase, C-terminal domain"/>
    <property type="match status" value="1"/>
</dbReference>
<keyword evidence="1" id="KW-0472">Membrane</keyword>
<gene>
    <name evidence="3" type="ORF">LU635_15620</name>
</gene>
<feature type="domain" description="Signal transduction histidine kinase internal region" evidence="2">
    <location>
        <begin position="166"/>
        <end position="243"/>
    </location>
</feature>
<dbReference type="EMBL" id="JAJSON010000027">
    <property type="protein sequence ID" value="MCG9973080.1"/>
    <property type="molecule type" value="Genomic_DNA"/>
</dbReference>
<evidence type="ECO:0000313" key="4">
    <source>
        <dbReference type="Proteomes" id="UP001139344"/>
    </source>
</evidence>
<feature type="transmembrane region" description="Helical" evidence="1">
    <location>
        <begin position="118"/>
        <end position="138"/>
    </location>
</feature>
<keyword evidence="1" id="KW-0812">Transmembrane</keyword>
<dbReference type="Pfam" id="PF06580">
    <property type="entry name" value="His_kinase"/>
    <property type="match status" value="1"/>
</dbReference>